<keyword evidence="1" id="KW-0732">Signal</keyword>
<evidence type="ECO:0000313" key="3">
    <source>
        <dbReference type="Proteomes" id="UP000184016"/>
    </source>
</evidence>
<dbReference type="InterPro" id="IPR011042">
    <property type="entry name" value="6-blade_b-propeller_TolB-like"/>
</dbReference>
<feature type="chain" id="PRO_5012703149" description="Copper amine oxidase N-terminal domain-containing protein" evidence="1">
    <location>
        <begin position="29"/>
        <end position="516"/>
    </location>
</feature>
<name>A0A1M6KVQ8_9BACL</name>
<proteinExistence type="predicted"/>
<dbReference type="SUPFAM" id="SSF63829">
    <property type="entry name" value="Calcium-dependent phosphotriesterase"/>
    <property type="match status" value="1"/>
</dbReference>
<accession>A0A1M6KVQ8</accession>
<dbReference type="Gene3D" id="2.120.10.30">
    <property type="entry name" value="TolB, C-terminal domain"/>
    <property type="match status" value="1"/>
</dbReference>
<organism evidence="2 3">
    <name type="scientific">Alicyclobacillus tolerans</name>
    <dbReference type="NCBI Taxonomy" id="90970"/>
    <lineage>
        <taxon>Bacteria</taxon>
        <taxon>Bacillati</taxon>
        <taxon>Bacillota</taxon>
        <taxon>Bacilli</taxon>
        <taxon>Bacillales</taxon>
        <taxon>Alicyclobacillaceae</taxon>
        <taxon>Alicyclobacillus</taxon>
    </lineage>
</organism>
<reference evidence="3" key="1">
    <citation type="submission" date="2016-11" db="EMBL/GenBank/DDBJ databases">
        <authorList>
            <person name="Varghese N."/>
            <person name="Submissions S."/>
        </authorList>
    </citation>
    <scope>NUCLEOTIDE SEQUENCE [LARGE SCALE GENOMIC DNA]</scope>
    <source>
        <strain evidence="3">USBA-503</strain>
    </source>
</reference>
<gene>
    <name evidence="2" type="ORF">SAMN05443507_10223</name>
</gene>
<dbReference type="STRING" id="1830138.SAMN05443507_10223"/>
<dbReference type="AlphaFoldDB" id="A0A1M6KVQ8"/>
<feature type="signal peptide" evidence="1">
    <location>
        <begin position="1"/>
        <end position="28"/>
    </location>
</feature>
<dbReference type="RefSeq" id="WP_072872791.1">
    <property type="nucleotide sequence ID" value="NZ_FRAF01000002.1"/>
</dbReference>
<evidence type="ECO:0000256" key="1">
    <source>
        <dbReference type="SAM" id="SignalP"/>
    </source>
</evidence>
<protein>
    <recommendedName>
        <fullName evidence="4">Copper amine oxidase N-terminal domain-containing protein</fullName>
    </recommendedName>
</protein>
<dbReference type="Proteomes" id="UP000184016">
    <property type="component" value="Unassembled WGS sequence"/>
</dbReference>
<dbReference type="OrthoDB" id="2078791at2"/>
<evidence type="ECO:0008006" key="4">
    <source>
        <dbReference type="Google" id="ProtNLM"/>
    </source>
</evidence>
<keyword evidence="3" id="KW-1185">Reference proteome</keyword>
<sequence>MKKNYWKAAALGGSIFSLAVLNVPTVFAANSSMMGVGNINQLNQNFVVSSTVDPTNGDNNPYAVVVDNRPGSTTYGEIFVSNFSNKAGTNGAGTTIERIVAGKPVPFVTNANGPAAMAFSPKGPLWIANFGQNGTDGNVQVTKPNGTSFGQGGWITNPVLKGPWGQAFAPAYTTSNGSTVPAAFFATGAQNGTVVAMFGFSPPDFQTTTHFIVLGSGLAKSGWGANNIEGPQGMAYDTMTHTLYVTDTADNSIRAFQWDGTASKNQGMGKLVYQNGLLNKPAGLTIDPVNGDLLVVNQGNNDLIQLRILPNGKAQPVAKVVLDKTPVNPKTGAGSALFGIAASKDASGNLVVYYTDDNSNTVNELDYQPSLQITGKMQMMMQVNQQTVETPYVYQTQAMDMGKSEWYVPVYYLQQALHAMNFSSTWNGSTLNISTSSQMSSMMSKDIPSSLGDPLTSATLMVNGTYAGIVRKMVENDPYTGKPTTYVCLSDLTSVLENAGISLQLSNDSLNLSMSH</sequence>
<evidence type="ECO:0000313" key="2">
    <source>
        <dbReference type="EMBL" id="SHJ62973.1"/>
    </source>
</evidence>
<dbReference type="EMBL" id="FRAF01000002">
    <property type="protein sequence ID" value="SHJ62973.1"/>
    <property type="molecule type" value="Genomic_DNA"/>
</dbReference>